<dbReference type="EMBL" id="LWQT01000020">
    <property type="protein sequence ID" value="OAN55288.1"/>
    <property type="molecule type" value="Genomic_DNA"/>
</dbReference>
<protein>
    <submittedName>
        <fullName evidence="1">Uncharacterized protein</fullName>
    </submittedName>
</protein>
<dbReference type="STRING" id="1285242.A6A04_11575"/>
<comment type="caution">
    <text evidence="1">The sequence shown here is derived from an EMBL/GenBank/DDBJ whole genome shotgun (WGS) entry which is preliminary data.</text>
</comment>
<dbReference type="Proteomes" id="UP000078428">
    <property type="component" value="Unassembled WGS sequence"/>
</dbReference>
<dbReference type="AlphaFoldDB" id="A0A178MZB7"/>
<sequence>MLNQVQKNLMLGVNSRMANFIFRLPASIHYGNPPSASAAILANMETVAQDMGALKHWRRAISSEAVVGTPDKLACRLGRTIQSDFPL</sequence>
<proteinExistence type="predicted"/>
<keyword evidence="2" id="KW-1185">Reference proteome</keyword>
<accession>A0A178MZB7</accession>
<evidence type="ECO:0000313" key="2">
    <source>
        <dbReference type="Proteomes" id="UP000078428"/>
    </source>
</evidence>
<gene>
    <name evidence="1" type="ORF">A6A04_11575</name>
</gene>
<reference evidence="1 2" key="1">
    <citation type="submission" date="2016-04" db="EMBL/GenBank/DDBJ databases">
        <title>Draft genome sequence of freshwater magnetotactic bacteria Magnetospirillum marisnigri SP-1 and Magnetospirillum moscoviense BB-1.</title>
        <authorList>
            <person name="Koziaeva V."/>
            <person name="Dziuba M.V."/>
            <person name="Ivanov T.M."/>
            <person name="Kuznetsov B."/>
            <person name="Grouzdev D.S."/>
        </authorList>
    </citation>
    <scope>NUCLEOTIDE SEQUENCE [LARGE SCALE GENOMIC DNA]</scope>
    <source>
        <strain evidence="1 2">SP-1</strain>
    </source>
</reference>
<name>A0A178MZB7_9PROT</name>
<organism evidence="1 2">
    <name type="scientific">Paramagnetospirillum marisnigri</name>
    <dbReference type="NCBI Taxonomy" id="1285242"/>
    <lineage>
        <taxon>Bacteria</taxon>
        <taxon>Pseudomonadati</taxon>
        <taxon>Pseudomonadota</taxon>
        <taxon>Alphaproteobacteria</taxon>
        <taxon>Rhodospirillales</taxon>
        <taxon>Magnetospirillaceae</taxon>
        <taxon>Paramagnetospirillum</taxon>
    </lineage>
</organism>
<evidence type="ECO:0000313" key="1">
    <source>
        <dbReference type="EMBL" id="OAN55288.1"/>
    </source>
</evidence>